<dbReference type="CDD" id="cd12407">
    <property type="entry name" value="RRM_FOX1_like"/>
    <property type="match status" value="1"/>
</dbReference>
<sequence>MYYPHVVQAGVAPFPGAPAGYPSTGTQVGTTNPDGLSMAVTAIKAEPISQLKPENGTQASGPGNVATSAASVQMYMQQKKSSVLLKNEADANTVQQQPQQQQGSLSSPSGVSGGGSGNITSMANNSVPLAATSTNSTGNCISIQGQSANGCGVATAVSSSTESSTSTAVGATAVTTTVSTGTTGDLLSSTHQQQQLITGIGASQTTVSAAPTSVTTTSAATGALAATSTATSTTNPGLLPASMSASQSVGGSIDSTAILSPLVSGASTSQVLACLNATSVAAGGGIVTSAVPSTPVATSLTSALVPLNQQQQAIIDAKNQPKRLHVSNIPFRFRDPDLRAMFGQFGTILDVEIIFNERGSKGFGFVTFANSNDAERARERLHGTVVEGRKIEVNNATARVQTKKVAAVPNVCVQWPEATVAAAAAMRGVAIQRGHMGVVSTPFNPALTAVAVAAQQQQHHHQHHQAHHHPHHAQQAAAAAHHQLGLQQALQVQSAGATNQAHAAAAAAAIHTSAAQQQLQSLAHSAVAAAANTPQAANAAAAAYAARFSAAGATAQSPSAAAAASIAAAANAAAVANVAGSALHGFAPVYYDPFLAAAAASADPNLRFQAAKPVAEVPAAQPAAILNRRTVTTLNSSPHTINRIPVPQNVLATAPLLKTPLSQAQQAYATAATTYTAVAARAAYGAAAAAAQPALAGYATVAGYAAREYADPYLGHGIGPVPGYGATMYRGGFNRFAPY</sequence>
<dbReference type="SUPFAM" id="SSF54928">
    <property type="entry name" value="RNA-binding domain, RBD"/>
    <property type="match status" value="1"/>
</dbReference>
<evidence type="ECO:0000256" key="2">
    <source>
        <dbReference type="ARBA" id="ARBA00022664"/>
    </source>
</evidence>
<dbReference type="PROSITE" id="PS50102">
    <property type="entry name" value="RRM"/>
    <property type="match status" value="1"/>
</dbReference>
<dbReference type="GO" id="GO:0005737">
    <property type="term" value="C:cytoplasm"/>
    <property type="evidence" value="ECO:0007669"/>
    <property type="project" value="TreeGrafter"/>
</dbReference>
<gene>
    <name evidence="9" type="primary">RFOX1</name>
</gene>
<dbReference type="GO" id="GO:0006397">
    <property type="term" value="P:mRNA processing"/>
    <property type="evidence" value="ECO:0007669"/>
    <property type="project" value="UniProtKB-KW"/>
</dbReference>
<dbReference type="GO" id="GO:0005634">
    <property type="term" value="C:nucleus"/>
    <property type="evidence" value="ECO:0007669"/>
    <property type="project" value="UniProtKB-SubCell"/>
</dbReference>
<evidence type="ECO:0000256" key="7">
    <source>
        <dbReference type="SAM" id="MobiDB-lite"/>
    </source>
</evidence>
<accession>W8BF35</accession>
<dbReference type="EMBL" id="GAMC01011032">
    <property type="protein sequence ID" value="JAB95523.1"/>
    <property type="molecule type" value="mRNA"/>
</dbReference>
<feature type="domain" description="RRM" evidence="8">
    <location>
        <begin position="322"/>
        <end position="398"/>
    </location>
</feature>
<dbReference type="AlphaFoldDB" id="W8BF35"/>
<feature type="compositionally biased region" description="Basic residues" evidence="7">
    <location>
        <begin position="458"/>
        <end position="472"/>
    </location>
</feature>
<dbReference type="GO" id="GO:0000381">
    <property type="term" value="P:regulation of alternative mRNA splicing, via spliceosome"/>
    <property type="evidence" value="ECO:0007669"/>
    <property type="project" value="InterPro"/>
</dbReference>
<evidence type="ECO:0000256" key="4">
    <source>
        <dbReference type="ARBA" id="ARBA00023187"/>
    </source>
</evidence>
<dbReference type="PANTHER" id="PTHR15597">
    <property type="entry name" value="ATAXIN 2-BINDING PROTEIN 1-RELATED"/>
    <property type="match status" value="1"/>
</dbReference>
<proteinExistence type="evidence at transcript level"/>
<evidence type="ECO:0000256" key="1">
    <source>
        <dbReference type="ARBA" id="ARBA00004123"/>
    </source>
</evidence>
<dbReference type="InterPro" id="IPR012677">
    <property type="entry name" value="Nucleotide-bd_a/b_plait_sf"/>
</dbReference>
<evidence type="ECO:0000256" key="5">
    <source>
        <dbReference type="ARBA" id="ARBA00023242"/>
    </source>
</evidence>
<dbReference type="InterPro" id="IPR047131">
    <property type="entry name" value="RBFOX1-like"/>
</dbReference>
<dbReference type="FunFam" id="3.30.70.330:FF:000004">
    <property type="entry name" value="RNA binding fox-1 homolog 1"/>
    <property type="match status" value="1"/>
</dbReference>
<comment type="subcellular location">
    <subcellularLocation>
        <location evidence="1">Nucleus</location>
    </subcellularLocation>
</comment>
<dbReference type="SMART" id="SM00360">
    <property type="entry name" value="RRM"/>
    <property type="match status" value="1"/>
</dbReference>
<keyword evidence="2" id="KW-0507">mRNA processing</keyword>
<feature type="region of interest" description="Disordered" evidence="7">
    <location>
        <begin position="89"/>
        <end position="123"/>
    </location>
</feature>
<evidence type="ECO:0000256" key="3">
    <source>
        <dbReference type="ARBA" id="ARBA00022884"/>
    </source>
</evidence>
<dbReference type="Gene3D" id="3.30.70.330">
    <property type="match status" value="1"/>
</dbReference>
<feature type="region of interest" description="Disordered" evidence="7">
    <location>
        <begin position="453"/>
        <end position="482"/>
    </location>
</feature>
<dbReference type="Pfam" id="PF00076">
    <property type="entry name" value="RRM_1"/>
    <property type="match status" value="1"/>
</dbReference>
<dbReference type="OrthoDB" id="5382468at2759"/>
<evidence type="ECO:0000313" key="9">
    <source>
        <dbReference type="EMBL" id="JAB95523.1"/>
    </source>
</evidence>
<keyword evidence="3 6" id="KW-0694">RNA-binding</keyword>
<organism evidence="9">
    <name type="scientific">Ceratitis capitata</name>
    <name type="common">Mediterranean fruit fly</name>
    <name type="synonym">Tephritis capitata</name>
    <dbReference type="NCBI Taxonomy" id="7213"/>
    <lineage>
        <taxon>Eukaryota</taxon>
        <taxon>Metazoa</taxon>
        <taxon>Ecdysozoa</taxon>
        <taxon>Arthropoda</taxon>
        <taxon>Hexapoda</taxon>
        <taxon>Insecta</taxon>
        <taxon>Pterygota</taxon>
        <taxon>Neoptera</taxon>
        <taxon>Endopterygota</taxon>
        <taxon>Diptera</taxon>
        <taxon>Brachycera</taxon>
        <taxon>Muscomorpha</taxon>
        <taxon>Tephritoidea</taxon>
        <taxon>Tephritidae</taxon>
        <taxon>Ceratitis</taxon>
        <taxon>Ceratitis</taxon>
    </lineage>
</organism>
<name>W8BF35_CERCA</name>
<keyword evidence="4" id="KW-0508">mRNA splicing</keyword>
<dbReference type="GO" id="GO:0007399">
    <property type="term" value="P:nervous system development"/>
    <property type="evidence" value="ECO:0007669"/>
    <property type="project" value="InterPro"/>
</dbReference>
<dbReference type="GO" id="GO:0003729">
    <property type="term" value="F:mRNA binding"/>
    <property type="evidence" value="ECO:0007669"/>
    <property type="project" value="TreeGrafter"/>
</dbReference>
<feature type="compositionally biased region" description="Low complexity" evidence="7">
    <location>
        <begin position="473"/>
        <end position="482"/>
    </location>
</feature>
<dbReference type="PANTHER" id="PTHR15597:SF22">
    <property type="entry name" value="RNA-BINDING FOX PROTEIN 1, ISOFORM H"/>
    <property type="match status" value="1"/>
</dbReference>
<dbReference type="InterPro" id="IPR035979">
    <property type="entry name" value="RBD_domain_sf"/>
</dbReference>
<evidence type="ECO:0000256" key="6">
    <source>
        <dbReference type="PROSITE-ProRule" id="PRU00176"/>
    </source>
</evidence>
<reference evidence="9" key="2">
    <citation type="journal article" date="2014" name="BMC Genomics">
        <title>A genomic perspective to assessing quality of mass-reared SIT flies used in Mediterranean fruit fly (Ceratitis capitata) eradication in California.</title>
        <authorList>
            <person name="Calla B."/>
            <person name="Hall B."/>
            <person name="Hou S."/>
            <person name="Geib S.M."/>
        </authorList>
    </citation>
    <scope>NUCLEOTIDE SEQUENCE</scope>
</reference>
<dbReference type="GO" id="GO:0008380">
    <property type="term" value="P:RNA splicing"/>
    <property type="evidence" value="ECO:0007669"/>
    <property type="project" value="UniProtKB-KW"/>
</dbReference>
<dbReference type="InterPro" id="IPR034237">
    <property type="entry name" value="FOX1_RRM"/>
</dbReference>
<keyword evidence="5" id="KW-0539">Nucleus</keyword>
<evidence type="ECO:0000259" key="8">
    <source>
        <dbReference type="PROSITE" id="PS50102"/>
    </source>
</evidence>
<protein>
    <submittedName>
        <fullName evidence="9">RNA binding protein fox-1-1</fullName>
    </submittedName>
</protein>
<dbReference type="InterPro" id="IPR000504">
    <property type="entry name" value="RRM_dom"/>
</dbReference>
<reference evidence="9" key="1">
    <citation type="submission" date="2013-07" db="EMBL/GenBank/DDBJ databases">
        <authorList>
            <person name="Geib S."/>
        </authorList>
    </citation>
    <scope>NUCLEOTIDE SEQUENCE</scope>
</reference>
<feature type="compositionally biased region" description="Low complexity" evidence="7">
    <location>
        <begin position="94"/>
        <end position="110"/>
    </location>
</feature>